<comment type="function">
    <text evidence="13">With NUS1, forms the dehydrodolichyl diphosphate synthase (DDS) complex, an essential component of the dolichol monophosphate (Dol-P) biosynthetic machinery. Both subunits contribute to enzymatic activity, i.e. condensation of multiple copies of isopentenyl pyrophosphate (IPP) to farnesyl pyrophosphate (FPP) to produce dehydrodolichyl diphosphate (Dedol-PP), a precursor of dolichol phosphate which is utilized as a sugar carrier in protein glycosylation in the endoplasmic reticulum (ER). Synthesizes long-chain polyprenols, mostly of C95 and C100 chain length. Regulates the glycosylation and stability of nascent NPC2, thereby promoting trafficking of LDL-derived cholesterol.</text>
</comment>
<evidence type="ECO:0000256" key="7">
    <source>
        <dbReference type="ARBA" id="ARBA00022723"/>
    </source>
</evidence>
<organism evidence="16 17">
    <name type="scientific">Astatotilapia calliptera</name>
    <name type="common">Eastern happy</name>
    <name type="synonym">Chromis callipterus</name>
    <dbReference type="NCBI Taxonomy" id="8154"/>
    <lineage>
        <taxon>Eukaryota</taxon>
        <taxon>Metazoa</taxon>
        <taxon>Chordata</taxon>
        <taxon>Craniata</taxon>
        <taxon>Vertebrata</taxon>
        <taxon>Euteleostomi</taxon>
        <taxon>Actinopterygii</taxon>
        <taxon>Neopterygii</taxon>
        <taxon>Teleostei</taxon>
        <taxon>Neoteleostei</taxon>
        <taxon>Acanthomorphata</taxon>
        <taxon>Ovalentaria</taxon>
        <taxon>Cichlomorphae</taxon>
        <taxon>Cichliformes</taxon>
        <taxon>Cichlidae</taxon>
        <taxon>African cichlids</taxon>
        <taxon>Pseudocrenilabrinae</taxon>
        <taxon>Haplochromini</taxon>
        <taxon>Astatotilapia</taxon>
    </lineage>
</organism>
<evidence type="ECO:0000256" key="5">
    <source>
        <dbReference type="ARBA" id="ARBA00005432"/>
    </source>
</evidence>
<comment type="cofactor">
    <cofactor evidence="1">
        <name>Mg(2+)</name>
        <dbReference type="ChEBI" id="CHEBI:18420"/>
    </cofactor>
</comment>
<dbReference type="InterPro" id="IPR036424">
    <property type="entry name" value="UPP_synth-like_sf"/>
</dbReference>
<dbReference type="PANTHER" id="PTHR10291:SF43">
    <property type="entry name" value="DEHYDRODOLICHYL DIPHOSPHATE SYNTHASE COMPLEX SUBUNIT DHDDS"/>
    <property type="match status" value="1"/>
</dbReference>
<keyword evidence="9" id="KW-0460">Magnesium</keyword>
<dbReference type="PANTHER" id="PTHR10291">
    <property type="entry name" value="DEHYDRODOLICHYL DIPHOSPHATE SYNTHASE FAMILY MEMBER"/>
    <property type="match status" value="1"/>
</dbReference>
<dbReference type="GO" id="GO:0045547">
    <property type="term" value="F:ditrans,polycis-polyprenyl diphosphate synthase [(2E,6E)-farnesyl diphosphate specific] activity"/>
    <property type="evidence" value="ECO:0007669"/>
    <property type="project" value="UniProtKB-EC"/>
</dbReference>
<dbReference type="Pfam" id="PF01255">
    <property type="entry name" value="Prenyltransf"/>
    <property type="match status" value="2"/>
</dbReference>
<proteinExistence type="inferred from homology"/>
<keyword evidence="17" id="KW-1185">Reference proteome</keyword>
<evidence type="ECO:0000256" key="12">
    <source>
        <dbReference type="ARBA" id="ARBA00047353"/>
    </source>
</evidence>
<keyword evidence="8" id="KW-0256">Endoplasmic reticulum</keyword>
<evidence type="ECO:0000256" key="10">
    <source>
        <dbReference type="ARBA" id="ARBA00023098"/>
    </source>
</evidence>
<evidence type="ECO:0000256" key="11">
    <source>
        <dbReference type="ARBA" id="ARBA00023136"/>
    </source>
</evidence>
<name>A0AAX7TWB6_ASTCA</name>
<comment type="subunit">
    <text evidence="14">The active dehydrodolichyl diphosphate synthase complex is a heterotetramer composed of a dimer of heterodimer of DHDDS and NUS1. Interacts with NPC2.</text>
</comment>
<evidence type="ECO:0000256" key="14">
    <source>
        <dbReference type="ARBA" id="ARBA00065178"/>
    </source>
</evidence>
<evidence type="ECO:0000256" key="6">
    <source>
        <dbReference type="ARBA" id="ARBA00022679"/>
    </source>
</evidence>
<keyword evidence="10" id="KW-0443">Lipid metabolism</keyword>
<reference evidence="17" key="2">
    <citation type="submission" date="2023-03" db="EMBL/GenBank/DDBJ databases">
        <authorList>
            <consortium name="Wellcome Sanger Institute Data Sharing"/>
        </authorList>
    </citation>
    <scope>NUCLEOTIDE SEQUENCE [LARGE SCALE GENOMIC DNA]</scope>
</reference>
<protein>
    <recommendedName>
        <fullName evidence="15">Alkyl transferase</fullName>
        <ecNumber evidence="15">2.5.1.-</ecNumber>
    </recommendedName>
</protein>
<dbReference type="EC" id="2.5.1.-" evidence="15"/>
<evidence type="ECO:0000256" key="9">
    <source>
        <dbReference type="ARBA" id="ARBA00022842"/>
    </source>
</evidence>
<accession>A0AAX7TWB6</accession>
<evidence type="ECO:0000256" key="4">
    <source>
        <dbReference type="ARBA" id="ARBA00005189"/>
    </source>
</evidence>
<evidence type="ECO:0000256" key="8">
    <source>
        <dbReference type="ARBA" id="ARBA00022824"/>
    </source>
</evidence>
<evidence type="ECO:0000256" key="3">
    <source>
        <dbReference type="ARBA" id="ARBA00004922"/>
    </source>
</evidence>
<dbReference type="GO" id="GO:0016094">
    <property type="term" value="P:polyprenol biosynthetic process"/>
    <property type="evidence" value="ECO:0007669"/>
    <property type="project" value="TreeGrafter"/>
</dbReference>
<keyword evidence="11" id="KW-0472">Membrane</keyword>
<dbReference type="SUPFAM" id="SSF64005">
    <property type="entry name" value="Undecaprenyl diphosphate synthase"/>
    <property type="match status" value="1"/>
</dbReference>
<comment type="catalytic activity">
    <reaction evidence="12">
        <text>n isopentenyl diphosphate + (2E,6E)-farnesyl diphosphate = a di-trans,poly-cis-polyprenyl diphosphate + n diphosphate</text>
        <dbReference type="Rhea" id="RHEA:53008"/>
        <dbReference type="Rhea" id="RHEA-COMP:19494"/>
        <dbReference type="ChEBI" id="CHEBI:33019"/>
        <dbReference type="ChEBI" id="CHEBI:128769"/>
        <dbReference type="ChEBI" id="CHEBI:136960"/>
        <dbReference type="ChEBI" id="CHEBI:175763"/>
        <dbReference type="EC" id="2.5.1.87"/>
    </reaction>
</comment>
<evidence type="ECO:0000313" key="16">
    <source>
        <dbReference type="Ensembl" id="ENSACLP00000060785.1"/>
    </source>
</evidence>
<sequence>MSWIKEGELSLLEKISANILKAGPMPKHVAFIMDGNRRFARKKNMERQEGHMQGFNKLAETLRWCKHLNIPEVTVYAFSIENFKRTEDEVDGLMELARQKFERLLEEQCFVNVCFAYTSRYEITNAVREMAWGVEQGLIKGSDVSEALLSECLYSNNSPNPDLLIRTSGEVRLSDFLLWQTSHSCLVFQSVLWPEYSFWNLCEAILQYQLNHKSIQKARDLHREHQALQQLEADRACVAELLQHHSNGKPVDSQRRQEALLHYTSCREERVRDFLKALKHKRDSFFSDLCSESLLA</sequence>
<comment type="subcellular location">
    <subcellularLocation>
        <location evidence="2">Endoplasmic reticulum membrane</location>
        <topology evidence="2">Peripheral membrane protein</topology>
    </subcellularLocation>
</comment>
<reference evidence="16" key="3">
    <citation type="submission" date="2025-08" db="UniProtKB">
        <authorList>
            <consortium name="Ensembl"/>
        </authorList>
    </citation>
    <scope>IDENTIFICATION</scope>
</reference>
<dbReference type="GO" id="GO:0046872">
    <property type="term" value="F:metal ion binding"/>
    <property type="evidence" value="ECO:0007669"/>
    <property type="project" value="UniProtKB-KW"/>
</dbReference>
<comment type="pathway">
    <text evidence="3">Protein modification; protein glycosylation.</text>
</comment>
<evidence type="ECO:0000256" key="1">
    <source>
        <dbReference type="ARBA" id="ARBA00001946"/>
    </source>
</evidence>
<dbReference type="Ensembl" id="ENSACLT00000096737.1">
    <property type="protein sequence ID" value="ENSACLP00000060785.1"/>
    <property type="gene ID" value="ENSACLG00000000847.2"/>
</dbReference>
<dbReference type="AlphaFoldDB" id="A0AAX7TWB6"/>
<dbReference type="NCBIfam" id="TIGR00055">
    <property type="entry name" value="uppS"/>
    <property type="match status" value="1"/>
</dbReference>
<comment type="similarity">
    <text evidence="5 15">Belongs to the UPP synthase family.</text>
</comment>
<dbReference type="CDD" id="cd00475">
    <property type="entry name" value="Cis_IPPS"/>
    <property type="match status" value="1"/>
</dbReference>
<dbReference type="GO" id="GO:0005789">
    <property type="term" value="C:endoplasmic reticulum membrane"/>
    <property type="evidence" value="ECO:0007669"/>
    <property type="project" value="UniProtKB-SubCell"/>
</dbReference>
<dbReference type="PROSITE" id="PS01066">
    <property type="entry name" value="UPP_SYNTHASE"/>
    <property type="match status" value="1"/>
</dbReference>
<dbReference type="GO" id="GO:1904423">
    <property type="term" value="C:dehydrodolichyl diphosphate synthase complex"/>
    <property type="evidence" value="ECO:0007669"/>
    <property type="project" value="TreeGrafter"/>
</dbReference>
<comment type="pathway">
    <text evidence="4">Lipid metabolism.</text>
</comment>
<evidence type="ECO:0000256" key="2">
    <source>
        <dbReference type="ARBA" id="ARBA00004406"/>
    </source>
</evidence>
<dbReference type="FunFam" id="3.40.1180.10:FF:000009">
    <property type="entry name" value="Alkyl transferase"/>
    <property type="match status" value="1"/>
</dbReference>
<dbReference type="FunFam" id="3.40.1180.10:FF:000006">
    <property type="entry name" value="Alkyl transferase"/>
    <property type="match status" value="1"/>
</dbReference>
<dbReference type="Gene3D" id="3.40.1180.10">
    <property type="entry name" value="Decaprenyl diphosphate synthase-like"/>
    <property type="match status" value="2"/>
</dbReference>
<dbReference type="GeneTree" id="ENSGT00390000007879"/>
<reference evidence="16" key="4">
    <citation type="submission" date="2025-09" db="UniProtKB">
        <authorList>
            <consortium name="Ensembl"/>
        </authorList>
    </citation>
    <scope>IDENTIFICATION</scope>
</reference>
<keyword evidence="7" id="KW-0479">Metal-binding</keyword>
<evidence type="ECO:0000256" key="13">
    <source>
        <dbReference type="ARBA" id="ARBA00054429"/>
    </source>
</evidence>
<keyword evidence="6 15" id="KW-0808">Transferase</keyword>
<reference evidence="16 17" key="1">
    <citation type="submission" date="2018-05" db="EMBL/GenBank/DDBJ databases">
        <authorList>
            <person name="Datahose"/>
        </authorList>
    </citation>
    <scope>NUCLEOTIDE SEQUENCE</scope>
</reference>
<dbReference type="InterPro" id="IPR018520">
    <property type="entry name" value="UPP_synth-like_CS"/>
</dbReference>
<dbReference type="Proteomes" id="UP000265100">
    <property type="component" value="Chromosome 11"/>
</dbReference>
<evidence type="ECO:0000256" key="15">
    <source>
        <dbReference type="RuleBase" id="RU363018"/>
    </source>
</evidence>
<evidence type="ECO:0000313" key="17">
    <source>
        <dbReference type="Proteomes" id="UP000265100"/>
    </source>
</evidence>
<dbReference type="InterPro" id="IPR001441">
    <property type="entry name" value="UPP_synth-like"/>
</dbReference>
<gene>
    <name evidence="16" type="primary">DHDDS</name>
</gene>